<protein>
    <recommendedName>
        <fullName evidence="3 10">Photosystem I assembly protein Ycf4</fullName>
    </recommendedName>
</protein>
<evidence type="ECO:0000256" key="9">
    <source>
        <dbReference type="ARBA" id="ARBA00046286"/>
    </source>
</evidence>
<evidence type="ECO:0000256" key="4">
    <source>
        <dbReference type="ARBA" id="ARBA00022531"/>
    </source>
</evidence>
<sequence length="183" mass="20831">MSNIRTDKILGSRRLSNYWWATTILLGGIGFFLVGLSSYFKIELLPFTKSYELLFLPQGIIMIFYGTIAILVSIFLWLTILWNVGGGYNEFNTDKGNITIFRLGFPGKNRILKLSYNISDIQSIKVNIQEGLSPKREIYLKTKDKREIPITRVGQPLLLSEIENQATSLAQFLGVVLEGIEYK</sequence>
<comment type="similarity">
    <text evidence="2 10">Belongs to the Ycf4 family.</text>
</comment>
<organism evidence="11">
    <name type="scientific">Grateloupia turuturu</name>
    <dbReference type="NCBI Taxonomy" id="118375"/>
    <lineage>
        <taxon>Eukaryota</taxon>
        <taxon>Rhodophyta</taxon>
        <taxon>Florideophyceae</taxon>
        <taxon>Rhodymeniophycidae</taxon>
        <taxon>Halymeniales</taxon>
        <taxon>Halymeniaceae</taxon>
        <taxon>Grateloupia</taxon>
    </lineage>
</organism>
<evidence type="ECO:0000256" key="7">
    <source>
        <dbReference type="ARBA" id="ARBA00023078"/>
    </source>
</evidence>
<dbReference type="GO" id="GO:0009535">
    <property type="term" value="C:chloroplast thylakoid membrane"/>
    <property type="evidence" value="ECO:0007669"/>
    <property type="project" value="UniProtKB-SubCell"/>
</dbReference>
<comment type="function">
    <text evidence="1 10">Seems to be required for the assembly of the photosystem I complex.</text>
</comment>
<dbReference type="PANTHER" id="PTHR33288:SF4">
    <property type="entry name" value="PHOTOSYSTEM I ASSEMBLY PROTEIN YCF4"/>
    <property type="match status" value="1"/>
</dbReference>
<dbReference type="InterPro" id="IPR003359">
    <property type="entry name" value="PSI_Ycf4_assembly"/>
</dbReference>
<reference evidence="11" key="1">
    <citation type="submission" date="2019-12" db="EMBL/GenBank/DDBJ databases">
        <authorList>
            <person name="Han H."/>
        </authorList>
    </citation>
    <scope>NUCLEOTIDE SEQUENCE</scope>
</reference>
<dbReference type="Pfam" id="PF02392">
    <property type="entry name" value="Ycf4"/>
    <property type="match status" value="1"/>
</dbReference>
<dbReference type="AlphaFoldDB" id="A0A6B9P446"/>
<evidence type="ECO:0000256" key="8">
    <source>
        <dbReference type="ARBA" id="ARBA00023136"/>
    </source>
</evidence>
<comment type="subcellular location">
    <subcellularLocation>
        <location evidence="9">Plastid thylakoid membrane</location>
        <topology evidence="9">Multi-pass membrane protein</topology>
    </subcellularLocation>
    <subcellularLocation>
        <location evidence="10">Plastid</location>
        <location evidence="10">Chloroplast thylakoid membrane</location>
        <topology evidence="10">Multi-pass membrane protein</topology>
    </subcellularLocation>
</comment>
<dbReference type="HAMAP" id="MF_00437">
    <property type="entry name" value="Ycf4"/>
    <property type="match status" value="1"/>
</dbReference>
<evidence type="ECO:0000256" key="5">
    <source>
        <dbReference type="ARBA" id="ARBA00022692"/>
    </source>
</evidence>
<keyword evidence="7 10" id="KW-0793">Thylakoid</keyword>
<keyword evidence="6 10" id="KW-1133">Transmembrane helix</keyword>
<accession>A0A6B9P446</accession>
<dbReference type="EMBL" id="MN853877">
    <property type="protein sequence ID" value="QHD45358.1"/>
    <property type="molecule type" value="Genomic_DNA"/>
</dbReference>
<feature type="transmembrane region" description="Helical" evidence="10">
    <location>
        <begin position="60"/>
        <end position="82"/>
    </location>
</feature>
<dbReference type="GO" id="GO:0009522">
    <property type="term" value="C:photosystem I"/>
    <property type="evidence" value="ECO:0007669"/>
    <property type="project" value="InterPro"/>
</dbReference>
<evidence type="ECO:0000313" key="11">
    <source>
        <dbReference type="EMBL" id="QHD45358.1"/>
    </source>
</evidence>
<gene>
    <name evidence="10 11" type="primary">ycf4</name>
</gene>
<dbReference type="RefSeq" id="YP_010502487.1">
    <property type="nucleotide sequence ID" value="NC_066971.1"/>
</dbReference>
<keyword evidence="5 10" id="KW-0812">Transmembrane</keyword>
<proteinExistence type="inferred from homology"/>
<evidence type="ECO:0000256" key="6">
    <source>
        <dbReference type="ARBA" id="ARBA00022989"/>
    </source>
</evidence>
<evidence type="ECO:0000256" key="10">
    <source>
        <dbReference type="HAMAP-Rule" id="MF_00437"/>
    </source>
</evidence>
<name>A0A6B9P446_9FLOR</name>
<keyword evidence="11" id="KW-0150">Chloroplast</keyword>
<feature type="transmembrane region" description="Helical" evidence="10">
    <location>
        <begin position="18"/>
        <end position="40"/>
    </location>
</feature>
<evidence type="ECO:0000256" key="3">
    <source>
        <dbReference type="ARBA" id="ARBA00015395"/>
    </source>
</evidence>
<geneLocation type="chloroplast" evidence="11"/>
<keyword evidence="11" id="KW-0934">Plastid</keyword>
<dbReference type="NCBIfam" id="NF002712">
    <property type="entry name" value="PRK02542.1"/>
    <property type="match status" value="1"/>
</dbReference>
<keyword evidence="8 10" id="KW-0472">Membrane</keyword>
<evidence type="ECO:0000256" key="1">
    <source>
        <dbReference type="ARBA" id="ARBA00002862"/>
    </source>
</evidence>
<keyword evidence="4 10" id="KW-0602">Photosynthesis</keyword>
<evidence type="ECO:0000256" key="2">
    <source>
        <dbReference type="ARBA" id="ARBA00008198"/>
    </source>
</evidence>
<dbReference type="GeneID" id="75510088"/>
<dbReference type="PANTHER" id="PTHR33288">
    <property type="match status" value="1"/>
</dbReference>
<dbReference type="GO" id="GO:0015979">
    <property type="term" value="P:photosynthesis"/>
    <property type="evidence" value="ECO:0007669"/>
    <property type="project" value="UniProtKB-UniRule"/>
</dbReference>